<feature type="compositionally biased region" description="Gly residues" evidence="6">
    <location>
        <begin position="910"/>
        <end position="920"/>
    </location>
</feature>
<keyword evidence="3" id="KW-1133">Transmembrane helix</keyword>
<feature type="compositionally biased region" description="Low complexity" evidence="6">
    <location>
        <begin position="605"/>
        <end position="641"/>
    </location>
</feature>
<feature type="signal peptide" evidence="7">
    <location>
        <begin position="1"/>
        <end position="20"/>
    </location>
</feature>
<sequence>MRPSLPLLGLISAELILSHAASTTAAGHSSGVTSNVPTCQSGSVNYITDRLPQQCVVSSRTATSQPATTGSVQTSDKETATVVGAPKEQHISEASPERQHASSSDTAQSTSAVSEKSTSSESVPVSTSEVTGSTTTLTTPTPSPTVEAEEIPLDTANFLSFEEWKKKNLAKVGQSPEHVGQHRSAEDIPKRPRPGASNALDVLGEDTEIDLDFGGFGDATNSPHQAPIGQTKNGGGEDRDRTSDKPTPEQSIRSKDAGRTCKERTNYASFDCAATIMKTNRECKSASSVLVENKDSYMLNICSVKNKFFIVELCDDILIDTVVLANYEFFSSIFRTFRISVSDRYPAKPDKWRELGVYEARNTREVQPFLVEQSLIWARYLRIEILSHYGNEYYCPISLLRVHGTTMIEEFRHQDEIARGEYPEEVPELEAESGAGTASPALPQEPTEASVAADKSAAETPIDQSVSVSTESQTATSMAEQSTTSSSPTSEAQTTTGTVSGISGKSNNHTTPVVKEVGLQHYINATAVVTSRPTVDRPKPSMDTSSQATNCSPAAASPTRQAAQSSSTQSDSTPLTSDTASVTSISTKVSITTPTPMVEPASLDSPSKQVSSQQPDPSSSSSINSTSPSSSPSTPPTRRSPSSPPPPAPSTQESFFKSLHKRLSALESNATLSLQYIEHQSLLLRDAFLSHSKSQSSRTSSFLSSLNDTVRAELLDFRQQYDELWQSTVIELEGQRRTWEREMRDLKAGVERLGEEGRGLRVLVGVQSTLLLLCLGLVIFGRGAGTGMGGVTGWDNAVLRVRGQGGWGSPGGSPGASGVGPKAGWGWRGRSPESGGEGGDEFEDSAGMEGDEADGVVQSIEVADGGLDGAVGGGQEVQTTPIKTPLETQSSPSTPTGTRDVIPVSKGVGDVLGNGDGEDA</sequence>
<dbReference type="InterPro" id="IPR045120">
    <property type="entry name" value="Suco/Slp1-like"/>
</dbReference>
<feature type="compositionally biased region" description="Gly residues" evidence="6">
    <location>
        <begin position="805"/>
        <end position="827"/>
    </location>
</feature>
<evidence type="ECO:0000259" key="8">
    <source>
        <dbReference type="PROSITE" id="PS51469"/>
    </source>
</evidence>
<dbReference type="EMBL" id="ML992522">
    <property type="protein sequence ID" value="KAF2218996.1"/>
    <property type="molecule type" value="Genomic_DNA"/>
</dbReference>
<feature type="compositionally biased region" description="Low complexity" evidence="6">
    <location>
        <begin position="479"/>
        <end position="496"/>
    </location>
</feature>
<proteinExistence type="predicted"/>
<comment type="subcellular location">
    <subcellularLocation>
        <location evidence="1">Endomembrane system</location>
    </subcellularLocation>
</comment>
<keyword evidence="7" id="KW-0732">Signal</keyword>
<feature type="compositionally biased region" description="Polar residues" evidence="6">
    <location>
        <begin position="57"/>
        <end position="74"/>
    </location>
</feature>
<feature type="compositionally biased region" description="Low complexity" evidence="6">
    <location>
        <begin position="101"/>
        <end position="146"/>
    </location>
</feature>
<feature type="compositionally biased region" description="Polar residues" evidence="6">
    <location>
        <begin position="876"/>
        <end position="897"/>
    </location>
</feature>
<feature type="region of interest" description="Disordered" evidence="6">
    <location>
        <begin position="211"/>
        <end position="258"/>
    </location>
</feature>
<dbReference type="OrthoDB" id="266334at2759"/>
<evidence type="ECO:0000256" key="7">
    <source>
        <dbReference type="SAM" id="SignalP"/>
    </source>
</evidence>
<name>A0A6A6FZU1_9PEZI</name>
<dbReference type="PANTHER" id="PTHR12953">
    <property type="entry name" value="MEMBRANE PROTEIN CH1 RELATED"/>
    <property type="match status" value="1"/>
</dbReference>
<dbReference type="AlphaFoldDB" id="A0A6A6FZU1"/>
<evidence type="ECO:0000313" key="10">
    <source>
        <dbReference type="Proteomes" id="UP000799538"/>
    </source>
</evidence>
<accession>A0A6A6FZU1</accession>
<evidence type="ECO:0000256" key="1">
    <source>
        <dbReference type="ARBA" id="ARBA00004308"/>
    </source>
</evidence>
<evidence type="ECO:0000256" key="2">
    <source>
        <dbReference type="ARBA" id="ARBA00022692"/>
    </source>
</evidence>
<dbReference type="PROSITE" id="PS51469">
    <property type="entry name" value="SUN"/>
    <property type="match status" value="1"/>
</dbReference>
<feature type="region of interest" description="Disordered" evidence="6">
    <location>
        <begin position="57"/>
        <end position="150"/>
    </location>
</feature>
<feature type="compositionally biased region" description="Polar residues" evidence="6">
    <location>
        <begin position="497"/>
        <end position="510"/>
    </location>
</feature>
<feature type="region of interest" description="Disordered" evidence="6">
    <location>
        <begin position="171"/>
        <end position="199"/>
    </location>
</feature>
<feature type="compositionally biased region" description="Polar residues" evidence="6">
    <location>
        <begin position="219"/>
        <end position="231"/>
    </location>
</feature>
<feature type="chain" id="PRO_5025542843" evidence="7">
    <location>
        <begin position="21"/>
        <end position="920"/>
    </location>
</feature>
<feature type="region of interest" description="Disordered" evidence="6">
    <location>
        <begin position="530"/>
        <end position="654"/>
    </location>
</feature>
<dbReference type="GO" id="GO:0012505">
    <property type="term" value="C:endomembrane system"/>
    <property type="evidence" value="ECO:0007669"/>
    <property type="project" value="UniProtKB-SubCell"/>
</dbReference>
<protein>
    <submittedName>
        <fullName evidence="9">UNC-like C-terminal-domain-containing protein</fullName>
    </submittedName>
</protein>
<evidence type="ECO:0000256" key="3">
    <source>
        <dbReference type="ARBA" id="ARBA00022989"/>
    </source>
</evidence>
<feature type="compositionally biased region" description="Polar residues" evidence="6">
    <location>
        <begin position="542"/>
        <end position="551"/>
    </location>
</feature>
<dbReference type="Proteomes" id="UP000799538">
    <property type="component" value="Unassembled WGS sequence"/>
</dbReference>
<feature type="region of interest" description="Disordered" evidence="6">
    <location>
        <begin position="424"/>
        <end position="510"/>
    </location>
</feature>
<keyword evidence="5" id="KW-0175">Coiled coil</keyword>
<gene>
    <name evidence="9" type="ORF">BDZ85DRAFT_291916</name>
</gene>
<keyword evidence="2" id="KW-0812">Transmembrane</keyword>
<feature type="domain" description="SUN" evidence="8">
    <location>
        <begin position="234"/>
        <end position="407"/>
    </location>
</feature>
<organism evidence="9 10">
    <name type="scientific">Elsinoe ampelina</name>
    <dbReference type="NCBI Taxonomy" id="302913"/>
    <lineage>
        <taxon>Eukaryota</taxon>
        <taxon>Fungi</taxon>
        <taxon>Dikarya</taxon>
        <taxon>Ascomycota</taxon>
        <taxon>Pezizomycotina</taxon>
        <taxon>Dothideomycetes</taxon>
        <taxon>Dothideomycetidae</taxon>
        <taxon>Myriangiales</taxon>
        <taxon>Elsinoaceae</taxon>
        <taxon>Elsinoe</taxon>
    </lineage>
</organism>
<evidence type="ECO:0000256" key="4">
    <source>
        <dbReference type="ARBA" id="ARBA00023136"/>
    </source>
</evidence>
<feature type="compositionally biased region" description="Low complexity" evidence="6">
    <location>
        <begin position="552"/>
        <end position="596"/>
    </location>
</feature>
<feature type="coiled-coil region" evidence="5">
    <location>
        <begin position="729"/>
        <end position="756"/>
    </location>
</feature>
<feature type="region of interest" description="Disordered" evidence="6">
    <location>
        <begin position="864"/>
        <end position="920"/>
    </location>
</feature>
<feature type="compositionally biased region" description="Basic and acidic residues" evidence="6">
    <location>
        <begin position="87"/>
        <end position="100"/>
    </location>
</feature>
<dbReference type="Gene3D" id="2.60.120.260">
    <property type="entry name" value="Galactose-binding domain-like"/>
    <property type="match status" value="1"/>
</dbReference>
<dbReference type="PANTHER" id="PTHR12953:SF0">
    <property type="entry name" value="SUN DOMAIN-CONTAINING OSSIFICATION FACTOR"/>
    <property type="match status" value="1"/>
</dbReference>
<evidence type="ECO:0000256" key="6">
    <source>
        <dbReference type="SAM" id="MobiDB-lite"/>
    </source>
</evidence>
<dbReference type="GO" id="GO:0034975">
    <property type="term" value="P:protein folding in endoplasmic reticulum"/>
    <property type="evidence" value="ECO:0007669"/>
    <property type="project" value="TreeGrafter"/>
</dbReference>
<dbReference type="FunFam" id="2.60.120.260:FF:000082">
    <property type="entry name" value="Sad1/UNC domain protein"/>
    <property type="match status" value="1"/>
</dbReference>
<feature type="compositionally biased region" description="Basic and acidic residues" evidence="6">
    <location>
        <begin position="235"/>
        <end position="258"/>
    </location>
</feature>
<reference evidence="10" key="1">
    <citation type="journal article" date="2020" name="Stud. Mycol.">
        <title>101 Dothideomycetes genomes: A test case for predicting lifestyles and emergence of pathogens.</title>
        <authorList>
            <person name="Haridas S."/>
            <person name="Albert R."/>
            <person name="Binder M."/>
            <person name="Bloem J."/>
            <person name="LaButti K."/>
            <person name="Salamov A."/>
            <person name="Andreopoulos B."/>
            <person name="Baker S."/>
            <person name="Barry K."/>
            <person name="Bills G."/>
            <person name="Bluhm B."/>
            <person name="Cannon C."/>
            <person name="Castanera R."/>
            <person name="Culley D."/>
            <person name="Daum C."/>
            <person name="Ezra D."/>
            <person name="Gonzalez J."/>
            <person name="Henrissat B."/>
            <person name="Kuo A."/>
            <person name="Liang C."/>
            <person name="Lipzen A."/>
            <person name="Lutzoni F."/>
            <person name="Magnuson J."/>
            <person name="Mondo S."/>
            <person name="Nolan M."/>
            <person name="Ohm R."/>
            <person name="Pangilinan J."/>
            <person name="Park H.-J."/>
            <person name="Ramirez L."/>
            <person name="Alfaro M."/>
            <person name="Sun H."/>
            <person name="Tritt A."/>
            <person name="Yoshinaga Y."/>
            <person name="Zwiers L.-H."/>
            <person name="Turgeon B."/>
            <person name="Goodwin S."/>
            <person name="Spatafora J."/>
            <person name="Crous P."/>
            <person name="Grigoriev I."/>
        </authorList>
    </citation>
    <scope>NUCLEOTIDE SEQUENCE [LARGE SCALE GENOMIC DNA]</scope>
    <source>
        <strain evidence="10">CECT 20119</strain>
    </source>
</reference>
<keyword evidence="4" id="KW-0472">Membrane</keyword>
<dbReference type="GO" id="GO:0016020">
    <property type="term" value="C:membrane"/>
    <property type="evidence" value="ECO:0007669"/>
    <property type="project" value="InterPro"/>
</dbReference>
<dbReference type="Pfam" id="PF07738">
    <property type="entry name" value="Sad1_UNC"/>
    <property type="match status" value="1"/>
</dbReference>
<feature type="compositionally biased region" description="Polar residues" evidence="6">
    <location>
        <begin position="462"/>
        <end position="478"/>
    </location>
</feature>
<dbReference type="GO" id="GO:0005737">
    <property type="term" value="C:cytoplasm"/>
    <property type="evidence" value="ECO:0007669"/>
    <property type="project" value="TreeGrafter"/>
</dbReference>
<feature type="compositionally biased region" description="Basic and acidic residues" evidence="6">
    <location>
        <begin position="179"/>
        <end position="190"/>
    </location>
</feature>
<evidence type="ECO:0000256" key="5">
    <source>
        <dbReference type="SAM" id="Coils"/>
    </source>
</evidence>
<feature type="compositionally biased region" description="Gly residues" evidence="6">
    <location>
        <begin position="866"/>
        <end position="875"/>
    </location>
</feature>
<keyword evidence="10" id="KW-1185">Reference proteome</keyword>
<evidence type="ECO:0000313" key="9">
    <source>
        <dbReference type="EMBL" id="KAF2218996.1"/>
    </source>
</evidence>
<feature type="region of interest" description="Disordered" evidence="6">
    <location>
        <begin position="805"/>
        <end position="846"/>
    </location>
</feature>
<dbReference type="InterPro" id="IPR012919">
    <property type="entry name" value="SUN_dom"/>
</dbReference>